<keyword evidence="8" id="KW-1185">Reference proteome</keyword>
<dbReference type="GO" id="GO:0006885">
    <property type="term" value="P:regulation of pH"/>
    <property type="evidence" value="ECO:0007669"/>
    <property type="project" value="UniProtKB-UniRule"/>
</dbReference>
<dbReference type="GO" id="GO:0015385">
    <property type="term" value="F:sodium:proton antiporter activity"/>
    <property type="evidence" value="ECO:0007669"/>
    <property type="project" value="UniProtKB-UniRule"/>
</dbReference>
<feature type="transmembrane region" description="Helical" evidence="6">
    <location>
        <begin position="371"/>
        <end position="389"/>
    </location>
</feature>
<keyword evidence="6" id="KW-0406">Ion transport</keyword>
<evidence type="ECO:0000313" key="8">
    <source>
        <dbReference type="Proteomes" id="UP000288892"/>
    </source>
</evidence>
<dbReference type="InterPro" id="IPR023171">
    <property type="entry name" value="Na/H_antiporter_dom_sf"/>
</dbReference>
<dbReference type="PANTHER" id="PTHR30341:SF0">
    <property type="entry name" value="NA(+)_H(+) ANTIPORTER NHAA"/>
    <property type="match status" value="1"/>
</dbReference>
<evidence type="ECO:0000256" key="3">
    <source>
        <dbReference type="ARBA" id="ARBA00022692"/>
    </source>
</evidence>
<feature type="transmembrane region" description="Helical" evidence="6">
    <location>
        <begin position="220"/>
        <end position="247"/>
    </location>
</feature>
<protein>
    <recommendedName>
        <fullName evidence="6">Na(+)/H(+) antiporter NhaA</fullName>
    </recommendedName>
    <alternativeName>
        <fullName evidence="6">Sodium/proton antiporter NhaA</fullName>
    </alternativeName>
</protein>
<keyword evidence="6" id="KW-0915">Sodium</keyword>
<keyword evidence="6" id="KW-0813">Transport</keyword>
<feature type="transmembrane region" description="Helical" evidence="6">
    <location>
        <begin position="188"/>
        <end position="208"/>
    </location>
</feature>
<dbReference type="HAMAP" id="MF_01844">
    <property type="entry name" value="NhaA"/>
    <property type="match status" value="1"/>
</dbReference>
<feature type="transmembrane region" description="Helical" evidence="6">
    <location>
        <begin position="297"/>
        <end position="321"/>
    </location>
</feature>
<comment type="function">
    <text evidence="6">Na(+)/H(+) antiporter that extrudes sodium in exchange for external protons.</text>
</comment>
<dbReference type="Proteomes" id="UP000288892">
    <property type="component" value="Unassembled WGS sequence"/>
</dbReference>
<feature type="transmembrane region" description="Helical" evidence="6">
    <location>
        <begin position="101"/>
        <end position="122"/>
    </location>
</feature>
<feature type="transmembrane region" description="Helical" evidence="6">
    <location>
        <begin position="267"/>
        <end position="285"/>
    </location>
</feature>
<keyword evidence="4 6" id="KW-1133">Transmembrane helix</keyword>
<evidence type="ECO:0000256" key="1">
    <source>
        <dbReference type="ARBA" id="ARBA00004429"/>
    </source>
</evidence>
<sequence length="404" mass="43414">MKKKVSRFIANFFNIEASGGILLMLAAIVAVICANSGLAHLYEELLHLHPLAWIPGVNRLGMNLSLLHLTNDGLMAVFFFFVGLELKREIMEGELSDRRNIMLPIIGALGGMLLPALIYSFLNQGDPLAIRGWAIPAATDIAFALGVLTLLGSRVPYSIKIFLTSLAIFDDLGAIIIIAIFYTKNIAVMALVAAIGCTAILACLNHVGATKKLPYLVVGFFLWLATLNSGIHASIAGVVLAMFIPLYSHEKPDISPLKKLEHDLHPTVSYIILPLFAFANSGLSLKGVGVEQIFHPVPLGIALGLFIGKQAGVFGLCFLAIKMKIAQLPSGINWKNLYGVSILCGIGFTMSLFIGGLAFHENAAQQAFDERLGIILGSLISGTVGYIVLRLTSPRQAIPLDNKG</sequence>
<reference evidence="7 8" key="1">
    <citation type="submission" date="2017-01" db="EMBL/GenBank/DDBJ databases">
        <title>The cable genome- insights into the physiology and evolution of filamentous bacteria capable of sulfide oxidation via long distance electron transfer.</title>
        <authorList>
            <person name="Schreiber L."/>
            <person name="Bjerg J.T."/>
            <person name="Boggild A."/>
            <person name="Van De Vossenberg J."/>
            <person name="Meysman F."/>
            <person name="Nielsen L.P."/>
            <person name="Schramm A."/>
            <person name="Kjeldsen K.U."/>
        </authorList>
    </citation>
    <scope>NUCLEOTIDE SEQUENCE [LARGE SCALE GENOMIC DNA]</scope>
    <source>
        <strain evidence="7">A5</strain>
    </source>
</reference>
<feature type="transmembrane region" description="Helical" evidence="6">
    <location>
        <begin position="128"/>
        <end position="151"/>
    </location>
</feature>
<evidence type="ECO:0000313" key="7">
    <source>
        <dbReference type="EMBL" id="RWX50824.1"/>
    </source>
</evidence>
<keyword evidence="6" id="KW-0050">Antiport</keyword>
<dbReference type="NCBIfam" id="NF007112">
    <property type="entry name" value="PRK09561.1"/>
    <property type="match status" value="1"/>
</dbReference>
<comment type="caution">
    <text evidence="7">The sequence shown here is derived from an EMBL/GenBank/DDBJ whole genome shotgun (WGS) entry which is preliminary data.</text>
</comment>
<dbReference type="GO" id="GO:0005886">
    <property type="term" value="C:plasma membrane"/>
    <property type="evidence" value="ECO:0007669"/>
    <property type="project" value="UniProtKB-SubCell"/>
</dbReference>
<dbReference type="EMBL" id="MTKS01000259">
    <property type="protein sequence ID" value="RWX50824.1"/>
    <property type="molecule type" value="Genomic_DNA"/>
</dbReference>
<evidence type="ECO:0000256" key="2">
    <source>
        <dbReference type="ARBA" id="ARBA00022475"/>
    </source>
</evidence>
<accession>A0A444JCL5</accession>
<proteinExistence type="inferred from homology"/>
<dbReference type="InterPro" id="IPR004670">
    <property type="entry name" value="NhaA"/>
</dbReference>
<comment type="catalytic activity">
    <reaction evidence="6">
        <text>Na(+)(in) + 2 H(+)(out) = Na(+)(out) + 2 H(+)(in)</text>
        <dbReference type="Rhea" id="RHEA:29251"/>
        <dbReference type="ChEBI" id="CHEBI:15378"/>
        <dbReference type="ChEBI" id="CHEBI:29101"/>
    </reaction>
</comment>
<keyword evidence="2 6" id="KW-1003">Cell membrane</keyword>
<organism evidence="7 8">
    <name type="scientific">Candidatus Electrothrix marina</name>
    <dbReference type="NCBI Taxonomy" id="1859130"/>
    <lineage>
        <taxon>Bacteria</taxon>
        <taxon>Pseudomonadati</taxon>
        <taxon>Thermodesulfobacteriota</taxon>
        <taxon>Desulfobulbia</taxon>
        <taxon>Desulfobulbales</taxon>
        <taxon>Desulfobulbaceae</taxon>
        <taxon>Candidatus Electrothrix</taxon>
    </lineage>
</organism>
<comment type="subcellular location">
    <subcellularLocation>
        <location evidence="1">Cell inner membrane</location>
        <topology evidence="1">Multi-pass membrane protein</topology>
    </subcellularLocation>
    <subcellularLocation>
        <location evidence="6">Cell membrane</location>
        <topology evidence="6">Multi-pass membrane protein</topology>
    </subcellularLocation>
</comment>
<gene>
    <name evidence="6" type="primary">nhaA</name>
    <name evidence="7" type="ORF">VU01_12593</name>
</gene>
<comment type="similarity">
    <text evidence="6">Belongs to the NhaA Na(+)/H(+) (TC 2.A.33) antiporter family.</text>
</comment>
<keyword evidence="6" id="KW-0739">Sodium transport</keyword>
<evidence type="ECO:0000256" key="6">
    <source>
        <dbReference type="HAMAP-Rule" id="MF_01844"/>
    </source>
</evidence>
<dbReference type="NCBIfam" id="NF007111">
    <property type="entry name" value="PRK09560.1"/>
    <property type="match status" value="1"/>
</dbReference>
<dbReference type="AlphaFoldDB" id="A0A444JCL5"/>
<keyword evidence="3 6" id="KW-0812">Transmembrane</keyword>
<evidence type="ECO:0000256" key="4">
    <source>
        <dbReference type="ARBA" id="ARBA00022989"/>
    </source>
</evidence>
<feature type="transmembrane region" description="Helical" evidence="6">
    <location>
        <begin position="62"/>
        <end position="81"/>
    </location>
</feature>
<keyword evidence="5 6" id="KW-0472">Membrane</keyword>
<evidence type="ECO:0000256" key="5">
    <source>
        <dbReference type="ARBA" id="ARBA00023136"/>
    </source>
</evidence>
<dbReference type="Pfam" id="PF06965">
    <property type="entry name" value="Na_H_antiport_1"/>
    <property type="match status" value="1"/>
</dbReference>
<feature type="transmembrane region" description="Helical" evidence="6">
    <location>
        <begin position="163"/>
        <end position="182"/>
    </location>
</feature>
<name>A0A444JCL5_9BACT</name>
<dbReference type="PANTHER" id="PTHR30341">
    <property type="entry name" value="SODIUM ION/PROTON ANTIPORTER NHAA-RELATED"/>
    <property type="match status" value="1"/>
</dbReference>
<dbReference type="NCBIfam" id="TIGR00773">
    <property type="entry name" value="NhaA"/>
    <property type="match status" value="1"/>
</dbReference>
<dbReference type="Gene3D" id="1.20.1530.10">
    <property type="entry name" value="Na+/H+ antiporter like domain"/>
    <property type="match status" value="1"/>
</dbReference>
<feature type="transmembrane region" description="Helical" evidence="6">
    <location>
        <begin position="337"/>
        <end position="359"/>
    </location>
</feature>
<feature type="transmembrane region" description="Helical" evidence="6">
    <location>
        <begin position="21"/>
        <end position="42"/>
    </location>
</feature>